<dbReference type="Gene3D" id="1.25.40.20">
    <property type="entry name" value="Ankyrin repeat-containing domain"/>
    <property type="match status" value="1"/>
</dbReference>
<name>A0ABQ8FRB1_9PEZI</name>
<dbReference type="SUPFAM" id="SSF48403">
    <property type="entry name" value="Ankyrin repeat"/>
    <property type="match status" value="1"/>
</dbReference>
<keyword evidence="2" id="KW-1185">Reference proteome</keyword>
<accession>A0ABQ8FRB1</accession>
<organism evidence="1 2">
    <name type="scientific">Macrophomina phaseolina</name>
    <dbReference type="NCBI Taxonomy" id="35725"/>
    <lineage>
        <taxon>Eukaryota</taxon>
        <taxon>Fungi</taxon>
        <taxon>Dikarya</taxon>
        <taxon>Ascomycota</taxon>
        <taxon>Pezizomycotina</taxon>
        <taxon>Dothideomycetes</taxon>
        <taxon>Dothideomycetes incertae sedis</taxon>
        <taxon>Botryosphaeriales</taxon>
        <taxon>Botryosphaeriaceae</taxon>
        <taxon>Macrophomina</taxon>
    </lineage>
</organism>
<dbReference type="InterPro" id="IPR036770">
    <property type="entry name" value="Ankyrin_rpt-contain_sf"/>
</dbReference>
<evidence type="ECO:0000313" key="1">
    <source>
        <dbReference type="EMBL" id="KAH7015997.1"/>
    </source>
</evidence>
<reference evidence="1 2" key="1">
    <citation type="journal article" date="2021" name="Nat. Commun.">
        <title>Genetic determinants of endophytism in the Arabidopsis root mycobiome.</title>
        <authorList>
            <person name="Mesny F."/>
            <person name="Miyauchi S."/>
            <person name="Thiergart T."/>
            <person name="Pickel B."/>
            <person name="Atanasova L."/>
            <person name="Karlsson M."/>
            <person name="Huettel B."/>
            <person name="Barry K.W."/>
            <person name="Haridas S."/>
            <person name="Chen C."/>
            <person name="Bauer D."/>
            <person name="Andreopoulos W."/>
            <person name="Pangilinan J."/>
            <person name="LaButti K."/>
            <person name="Riley R."/>
            <person name="Lipzen A."/>
            <person name="Clum A."/>
            <person name="Drula E."/>
            <person name="Henrissat B."/>
            <person name="Kohler A."/>
            <person name="Grigoriev I.V."/>
            <person name="Martin F.M."/>
            <person name="Hacquard S."/>
        </authorList>
    </citation>
    <scope>NUCLEOTIDE SEQUENCE [LARGE SCALE GENOMIC DNA]</scope>
    <source>
        <strain evidence="1 2">MPI-SDFR-AT-0080</strain>
    </source>
</reference>
<evidence type="ECO:0000313" key="2">
    <source>
        <dbReference type="Proteomes" id="UP000774617"/>
    </source>
</evidence>
<dbReference type="EMBL" id="JAGTJR010000076">
    <property type="protein sequence ID" value="KAH7015997.1"/>
    <property type="molecule type" value="Genomic_DNA"/>
</dbReference>
<dbReference type="Proteomes" id="UP000774617">
    <property type="component" value="Unassembled WGS sequence"/>
</dbReference>
<comment type="caution">
    <text evidence="1">The sequence shown here is derived from an EMBL/GenBank/DDBJ whole genome shotgun (WGS) entry which is preliminary data.</text>
</comment>
<sequence length="262" mass="28630">MASPDEHHAQLNEKHQLIMDTCRSGDLGALQQLFIDCNITEGYPPVQPRGDLAKSPAPVTADLLETAVGHKHPEIVAFLLKTYPQVRVDFDHVLGAAFQNPHLDTFKLLHAHQPDLVLHEFDPWRSALSEACDGGRTDPTIPDYLLDHGAAASEATGGPRGAPLGSAILDGQPVQLIQKMVAKGVPVSGIHVTLCLTARRADALQVLLESPSLRLSQEDAKKHLERVKEMGDDKLTAAISNYIEKAALGEKSEKRKWWAVFK</sequence>
<gene>
    <name evidence="1" type="ORF">B0J12DRAFT_746913</name>
</gene>
<protein>
    <submittedName>
        <fullName evidence="1">Uncharacterized protein</fullName>
    </submittedName>
</protein>
<proteinExistence type="predicted"/>